<reference evidence="4" key="1">
    <citation type="submission" date="2025-08" db="UniProtKB">
        <authorList>
            <consortium name="RefSeq"/>
        </authorList>
    </citation>
    <scope>IDENTIFICATION</scope>
</reference>
<keyword evidence="1" id="KW-0143">Chaperone</keyword>
<name>A0ABM1F7D2_PRICU</name>
<accession>A0ABM1F7D2</accession>
<gene>
    <name evidence="4" type="primary">LOC106820338</name>
</gene>
<dbReference type="GeneID" id="106820338"/>
<organism evidence="3 4">
    <name type="scientific">Priapulus caudatus</name>
    <name type="common">Priapulid worm</name>
    <dbReference type="NCBI Taxonomy" id="37621"/>
    <lineage>
        <taxon>Eukaryota</taxon>
        <taxon>Metazoa</taxon>
        <taxon>Ecdysozoa</taxon>
        <taxon>Scalidophora</taxon>
        <taxon>Priapulida</taxon>
        <taxon>Priapulimorpha</taxon>
        <taxon>Priapulimorphida</taxon>
        <taxon>Priapulidae</taxon>
        <taxon>Priapulus</taxon>
    </lineage>
</organism>
<dbReference type="PANTHER" id="PTHR12828:SF3">
    <property type="entry name" value="PROTEASOME MATURATION PROTEIN"/>
    <property type="match status" value="1"/>
</dbReference>
<protein>
    <submittedName>
        <fullName evidence="4">Proteasome maturation protein-like isoform X1</fullName>
    </submittedName>
</protein>
<dbReference type="Proteomes" id="UP000695022">
    <property type="component" value="Unplaced"/>
</dbReference>
<dbReference type="Pfam" id="PF05348">
    <property type="entry name" value="UMP1"/>
    <property type="match status" value="1"/>
</dbReference>
<evidence type="ECO:0000256" key="2">
    <source>
        <dbReference type="ARBA" id="ARBA00043974"/>
    </source>
</evidence>
<proteinExistence type="inferred from homology"/>
<evidence type="ECO:0000313" key="3">
    <source>
        <dbReference type="Proteomes" id="UP000695022"/>
    </source>
</evidence>
<dbReference type="RefSeq" id="XP_014680353.1">
    <property type="nucleotide sequence ID" value="XM_014824867.1"/>
</dbReference>
<evidence type="ECO:0000256" key="1">
    <source>
        <dbReference type="ARBA" id="ARBA00023186"/>
    </source>
</evidence>
<sequence>MDLIYSSTVFDRTPVPEGKVTIPEGSYGVPNRMLYGLQSAKEKIAPAHPLESTEKMHREPANHIDLNMLRRTQGMHAPLRLQMEIRAASKIRRLPCISSSNLMLDTVLARDDVITWDDVLNNPADAEMMLDPYLMMEKKLGIL</sequence>
<evidence type="ECO:0000313" key="4">
    <source>
        <dbReference type="RefSeq" id="XP_014680353.1"/>
    </source>
</evidence>
<comment type="similarity">
    <text evidence="2">Belongs to the POMP/UMP1 family.</text>
</comment>
<dbReference type="PANTHER" id="PTHR12828">
    <property type="entry name" value="PROTEASOME MATURATION PROTEIN UMP1"/>
    <property type="match status" value="1"/>
</dbReference>
<dbReference type="InterPro" id="IPR008012">
    <property type="entry name" value="Ump1"/>
</dbReference>
<keyword evidence="3" id="KW-1185">Reference proteome</keyword>